<dbReference type="GeneID" id="37048282"/>
<reference evidence="1" key="1">
    <citation type="submission" date="2016-12" db="EMBL/GenBank/DDBJ databases">
        <title>The genomes of Aspergillus section Nigri reveals drivers in fungal speciation.</title>
        <authorList>
            <consortium name="DOE Joint Genome Institute"/>
            <person name="Vesth T.C."/>
            <person name="Nybo J."/>
            <person name="Theobald S."/>
            <person name="Brandl J."/>
            <person name="Frisvad J.C."/>
            <person name="Nielsen K.F."/>
            <person name="Lyhne E.K."/>
            <person name="Kogle M.E."/>
            <person name="Kuo A."/>
            <person name="Riley R."/>
            <person name="Clum A."/>
            <person name="Nolan M."/>
            <person name="Lipzen A."/>
            <person name="Salamov A."/>
            <person name="Henrissat B."/>
            <person name="Wiebenga A."/>
            <person name="De vries R.P."/>
            <person name="Grigoriev I.V."/>
            <person name="Mortensen U.H."/>
            <person name="Andersen M.R."/>
            <person name="Baker S.E."/>
        </authorList>
    </citation>
    <scope>NUCLEOTIDE SEQUENCE</scope>
    <source>
        <strain evidence="1">CBS 122712</strain>
    </source>
</reference>
<dbReference type="Proteomes" id="UP000246171">
    <property type="component" value="Unassembled WGS sequence"/>
</dbReference>
<evidence type="ECO:0000313" key="2">
    <source>
        <dbReference type="Proteomes" id="UP000246171"/>
    </source>
</evidence>
<gene>
    <name evidence="1" type="ORF">BO83DRAFT_161104</name>
</gene>
<organism evidence="1 2">
    <name type="scientific">Aspergillus eucalypticola (strain CBS 122712 / IBT 29274)</name>
    <dbReference type="NCBI Taxonomy" id="1448314"/>
    <lineage>
        <taxon>Eukaryota</taxon>
        <taxon>Fungi</taxon>
        <taxon>Dikarya</taxon>
        <taxon>Ascomycota</taxon>
        <taxon>Pezizomycotina</taxon>
        <taxon>Eurotiomycetes</taxon>
        <taxon>Eurotiomycetidae</taxon>
        <taxon>Eurotiales</taxon>
        <taxon>Aspergillaceae</taxon>
        <taxon>Aspergillus</taxon>
        <taxon>Aspergillus subgen. Circumdati</taxon>
    </lineage>
</organism>
<accession>A0A317UQ75</accession>
<evidence type="ECO:0000313" key="1">
    <source>
        <dbReference type="EMBL" id="PWY63406.1"/>
    </source>
</evidence>
<dbReference type="RefSeq" id="XP_025383104.1">
    <property type="nucleotide sequence ID" value="XM_025526320.1"/>
</dbReference>
<comment type="caution">
    <text evidence="1">The sequence shown here is derived from an EMBL/GenBank/DDBJ whole genome shotgun (WGS) entry which is preliminary data.</text>
</comment>
<dbReference type="VEuPathDB" id="FungiDB:BO83DRAFT_161104"/>
<dbReference type="EMBL" id="MSFU01000037">
    <property type="protein sequence ID" value="PWY63406.1"/>
    <property type="molecule type" value="Genomic_DNA"/>
</dbReference>
<proteinExistence type="predicted"/>
<protein>
    <submittedName>
        <fullName evidence="1">Uncharacterized protein</fullName>
    </submittedName>
</protein>
<dbReference type="AlphaFoldDB" id="A0A317UQ75"/>
<keyword evidence="2" id="KW-1185">Reference proteome</keyword>
<name>A0A317UQ75_ASPEC</name>
<sequence length="60" mass="6870">MGLGGGRLNKTSFPSIVLVLVLLLNCYRYKFFWDESYTPTDKTQPSHRLNTHSCIHSLVN</sequence>